<evidence type="ECO:0000313" key="3">
    <source>
        <dbReference type="Proteomes" id="UP001239167"/>
    </source>
</evidence>
<evidence type="ECO:0000313" key="2">
    <source>
        <dbReference type="EMBL" id="MDQ0204255.1"/>
    </source>
</evidence>
<evidence type="ECO:0000256" key="1">
    <source>
        <dbReference type="SAM" id="MobiDB-lite"/>
    </source>
</evidence>
<protein>
    <submittedName>
        <fullName evidence="2">Uncharacterized protein</fullName>
    </submittedName>
</protein>
<feature type="region of interest" description="Disordered" evidence="1">
    <location>
        <begin position="22"/>
        <end position="80"/>
    </location>
</feature>
<reference evidence="2 3" key="1">
    <citation type="submission" date="2023-07" db="EMBL/GenBank/DDBJ databases">
        <title>Genomic Encyclopedia of Type Strains, Phase IV (KMG-IV): sequencing the most valuable type-strain genomes for metagenomic binning, comparative biology and taxonomic classification.</title>
        <authorList>
            <person name="Goeker M."/>
        </authorList>
    </citation>
    <scope>NUCLEOTIDE SEQUENCE [LARGE SCALE GENOMIC DNA]</scope>
    <source>
        <strain evidence="2 3">DSM 16980</strain>
    </source>
</reference>
<feature type="compositionally biased region" description="Polar residues" evidence="1">
    <location>
        <begin position="36"/>
        <end position="46"/>
    </location>
</feature>
<sequence length="157" mass="17345">MNTLIIIAAIVFWVVSSMGKKKKTTSSKRRLPPIKNPQSEKNSSAGKITLDHMMKHPHTAAPPAPAERQNSSPAPAAAKEIEVPPLFSSTMLQRNSTSIPLRQVLPPMQDNSTSITSAQMDIDSKTILRAITYAEVLNPPKSVKYLRQYGIKRFPLK</sequence>
<organism evidence="2 3">
    <name type="scientific">Pectinatus haikarae</name>
    <dbReference type="NCBI Taxonomy" id="349096"/>
    <lineage>
        <taxon>Bacteria</taxon>
        <taxon>Bacillati</taxon>
        <taxon>Bacillota</taxon>
        <taxon>Negativicutes</taxon>
        <taxon>Selenomonadales</taxon>
        <taxon>Selenomonadaceae</taxon>
        <taxon>Pectinatus</taxon>
    </lineage>
</organism>
<name>A0ABT9Y9T3_9FIRM</name>
<comment type="caution">
    <text evidence="2">The sequence shown here is derived from an EMBL/GenBank/DDBJ whole genome shotgun (WGS) entry which is preliminary data.</text>
</comment>
<feature type="compositionally biased region" description="Basic residues" evidence="1">
    <location>
        <begin position="22"/>
        <end position="32"/>
    </location>
</feature>
<proteinExistence type="predicted"/>
<dbReference type="Proteomes" id="UP001239167">
    <property type="component" value="Unassembled WGS sequence"/>
</dbReference>
<dbReference type="RefSeq" id="WP_196605459.1">
    <property type="nucleotide sequence ID" value="NZ_CP116940.1"/>
</dbReference>
<accession>A0ABT9Y9T3</accession>
<dbReference type="EMBL" id="JAUSUE010000014">
    <property type="protein sequence ID" value="MDQ0204255.1"/>
    <property type="molecule type" value="Genomic_DNA"/>
</dbReference>
<keyword evidence="3" id="KW-1185">Reference proteome</keyword>
<gene>
    <name evidence="2" type="ORF">J2S01_001983</name>
</gene>